<gene>
    <name evidence="2 4" type="ORF">P152DRAFT_426333</name>
</gene>
<organism evidence="2">
    <name type="scientific">Eremomyces bilateralis CBS 781.70</name>
    <dbReference type="NCBI Taxonomy" id="1392243"/>
    <lineage>
        <taxon>Eukaryota</taxon>
        <taxon>Fungi</taxon>
        <taxon>Dikarya</taxon>
        <taxon>Ascomycota</taxon>
        <taxon>Pezizomycotina</taxon>
        <taxon>Dothideomycetes</taxon>
        <taxon>Dothideomycetes incertae sedis</taxon>
        <taxon>Eremomycetales</taxon>
        <taxon>Eremomycetaceae</taxon>
        <taxon>Eremomyces</taxon>
    </lineage>
</organism>
<evidence type="ECO:0000259" key="1">
    <source>
        <dbReference type="Pfam" id="PF03061"/>
    </source>
</evidence>
<dbReference type="Proteomes" id="UP000504638">
    <property type="component" value="Unplaced"/>
</dbReference>
<accession>A0A6G1GGD2</accession>
<dbReference type="GeneID" id="54417833"/>
<dbReference type="InterPro" id="IPR006683">
    <property type="entry name" value="Thioestr_dom"/>
</dbReference>
<dbReference type="InterPro" id="IPR029069">
    <property type="entry name" value="HotDog_dom_sf"/>
</dbReference>
<evidence type="ECO:0000313" key="4">
    <source>
        <dbReference type="RefSeq" id="XP_033538551.1"/>
    </source>
</evidence>
<dbReference type="SUPFAM" id="SSF54637">
    <property type="entry name" value="Thioesterase/thiol ester dehydrase-isomerase"/>
    <property type="match status" value="1"/>
</dbReference>
<reference evidence="2 4" key="1">
    <citation type="submission" date="2020-01" db="EMBL/GenBank/DDBJ databases">
        <authorList>
            <consortium name="DOE Joint Genome Institute"/>
            <person name="Haridas S."/>
            <person name="Albert R."/>
            <person name="Binder M."/>
            <person name="Bloem J."/>
            <person name="Labutti K."/>
            <person name="Salamov A."/>
            <person name="Andreopoulos B."/>
            <person name="Baker S.E."/>
            <person name="Barry K."/>
            <person name="Bills G."/>
            <person name="Bluhm B.H."/>
            <person name="Cannon C."/>
            <person name="Castanera R."/>
            <person name="Culley D.E."/>
            <person name="Daum C."/>
            <person name="Ezra D."/>
            <person name="Gonzalez J.B."/>
            <person name="Henrissat B."/>
            <person name="Kuo A."/>
            <person name="Liang C."/>
            <person name="Lipzen A."/>
            <person name="Lutzoni F."/>
            <person name="Magnuson J."/>
            <person name="Mondo S."/>
            <person name="Nolan M."/>
            <person name="Ohm R."/>
            <person name="Pangilinan J."/>
            <person name="Park H.-J."/>
            <person name="Ramirez L."/>
            <person name="Alfaro M."/>
            <person name="Sun H."/>
            <person name="Tritt A."/>
            <person name="Yoshinaga Y."/>
            <person name="Zwiers L.-H."/>
            <person name="Turgeon B.G."/>
            <person name="Goodwin S.B."/>
            <person name="Spatafora J.W."/>
            <person name="Crous P.W."/>
            <person name="Grigoriev I.V."/>
        </authorList>
    </citation>
    <scope>NUCLEOTIDE SEQUENCE</scope>
    <source>
        <strain evidence="2 4">CBS 781.70</strain>
    </source>
</reference>
<dbReference type="CDD" id="cd03443">
    <property type="entry name" value="PaaI_thioesterase"/>
    <property type="match status" value="1"/>
</dbReference>
<reference evidence="4" key="2">
    <citation type="submission" date="2020-04" db="EMBL/GenBank/DDBJ databases">
        <authorList>
            <consortium name="NCBI Genome Project"/>
        </authorList>
    </citation>
    <scope>NUCLEOTIDE SEQUENCE</scope>
    <source>
        <strain evidence="4">CBS 781.70</strain>
    </source>
</reference>
<keyword evidence="3" id="KW-1185">Reference proteome</keyword>
<reference evidence="4" key="3">
    <citation type="submission" date="2025-04" db="UniProtKB">
        <authorList>
            <consortium name="RefSeq"/>
        </authorList>
    </citation>
    <scope>IDENTIFICATION</scope>
    <source>
        <strain evidence="4">CBS 781.70</strain>
    </source>
</reference>
<feature type="domain" description="Thioesterase" evidence="1">
    <location>
        <begin position="115"/>
        <end position="176"/>
    </location>
</feature>
<dbReference type="PANTHER" id="PTHR47260:SF7">
    <property type="entry name" value="THIOESTERASE FAMILY PROTEIN (AFU_ORTHOLOGUE AFUA_1G10800)"/>
    <property type="match status" value="1"/>
</dbReference>
<dbReference type="PANTHER" id="PTHR47260">
    <property type="entry name" value="UPF0644 PROTEIN PB2B4.06"/>
    <property type="match status" value="1"/>
</dbReference>
<proteinExistence type="predicted"/>
<dbReference type="Pfam" id="PF03061">
    <property type="entry name" value="4HBT"/>
    <property type="match status" value="1"/>
</dbReference>
<protein>
    <recommendedName>
        <fullName evidence="1">Thioesterase domain-containing protein</fullName>
    </recommendedName>
</protein>
<evidence type="ECO:0000313" key="3">
    <source>
        <dbReference type="Proteomes" id="UP000504638"/>
    </source>
</evidence>
<evidence type="ECO:0000313" key="2">
    <source>
        <dbReference type="EMBL" id="KAF1816920.1"/>
    </source>
</evidence>
<dbReference type="RefSeq" id="XP_033538551.1">
    <property type="nucleotide sequence ID" value="XM_033677263.1"/>
</dbReference>
<dbReference type="EMBL" id="ML975149">
    <property type="protein sequence ID" value="KAF1816920.1"/>
    <property type="molecule type" value="Genomic_DNA"/>
</dbReference>
<dbReference type="AlphaFoldDB" id="A0A6G1GGD2"/>
<sequence>MAASPAAENLKAFRDPPTDEETLTLFHPAPDTQAAEVEAYIQRHPFVEHLRQNATLRESRPHLKIPEAVRSNTLTAGTLLGEDRIAVPPIQFADGEGTEMIALYYLGKSLCGHPGIVHGGLLATLMDEGLARCCFESLPNKVGMTASLKIDYRLPCKAEQWVVLRARTTKTEGRKAWVVGKLMALESPEEWMEGEKAKITNGVNGERLFVEPKQAAVSWR</sequence>
<dbReference type="OrthoDB" id="506431at2759"/>
<dbReference type="InterPro" id="IPR052061">
    <property type="entry name" value="PTE-AB_protein"/>
</dbReference>
<dbReference type="Gene3D" id="3.10.129.10">
    <property type="entry name" value="Hotdog Thioesterase"/>
    <property type="match status" value="1"/>
</dbReference>
<name>A0A6G1GGD2_9PEZI</name>